<gene>
    <name evidence="1" type="ORF">pqer_cds_731</name>
</gene>
<dbReference type="Proteomes" id="UP000248852">
    <property type="component" value="Segment"/>
</dbReference>
<dbReference type="EMBL" id="MG011689">
    <property type="protein sequence ID" value="AVK75153.1"/>
    <property type="molecule type" value="Genomic_DNA"/>
</dbReference>
<evidence type="ECO:0000313" key="1">
    <source>
        <dbReference type="EMBL" id="AVK75153.1"/>
    </source>
</evidence>
<dbReference type="RefSeq" id="YP_009483422.1">
    <property type="nucleotide sequence ID" value="NC_037667.1"/>
</dbReference>
<sequence length="413" mass="44622">MAEHAGEPALTTLWHRMAVLTRDPSAATDDEKQWLAVLACDAGLKAANDTLTDALLAATLQAHMPLWETMVNAQPALPWVGVGVGSFPHPLAVLRELGLRGHKTHARPRDMDFETRLFDAVKMIQDAVAREPPMWPLDFGSRPDAAGQSAKMCAIVVATMSPQCHFFMMVAPFDSPVDDQPNAAVYLDIPAAPGTTACMNSNLLGRALAERHHDNPLFSDEARVGRALGSDRLRPLGTLVVEAIDRGAPEIMGLRPASPKKFVKCLLGIARRPAIAATAFWLAMCTRIHVAYLTTRDLINVLDASMPCVDRAREALAQPTLRNTAAIAVARNPALCLGDHTLKALDRESAALVAAHLFQRHPERVVGDNDLLQRIADVLGVSDDHAPLGSDQHRGHLCRAIASAIARHHGSEP</sequence>
<dbReference type="KEGG" id="vg:36844294"/>
<proteinExistence type="predicted"/>
<accession>A0A2U7U9N6</accession>
<protein>
    <submittedName>
        <fullName evidence="1">Uncharacterized protein</fullName>
    </submittedName>
</protein>
<organism evidence="1">
    <name type="scientific">Pandoravirus quercus</name>
    <dbReference type="NCBI Taxonomy" id="2107709"/>
    <lineage>
        <taxon>Viruses</taxon>
        <taxon>Pandoravirus</taxon>
    </lineage>
</organism>
<name>A0A2U7U9N6_9VIRU</name>
<reference evidence="1" key="1">
    <citation type="journal article" date="2018" name="Nat. Commun.">
        <title>Diversity and evolution of the emerging Pandoraviridae family.</title>
        <authorList>
            <person name="Legendre M."/>
            <person name="Fabre E."/>
            <person name="Poirot O."/>
            <person name="Jeudy S."/>
            <person name="Lartigue A."/>
            <person name="Alempic J.M."/>
            <person name="Beucher L."/>
            <person name="Philippe N."/>
            <person name="Bertaux L."/>
            <person name="Christo-Foroux E."/>
            <person name="Labadie K."/>
            <person name="Coute Y."/>
            <person name="Abergel C."/>
            <person name="Claverie J.M."/>
        </authorList>
    </citation>
    <scope>NUCLEOTIDE SEQUENCE [LARGE SCALE GENOMIC DNA]</scope>
    <source>
        <strain evidence="1">Quercus</strain>
    </source>
</reference>
<dbReference type="GeneID" id="36844294"/>